<dbReference type="SUPFAM" id="SSF51735">
    <property type="entry name" value="NAD(P)-binding Rossmann-fold domains"/>
    <property type="match status" value="1"/>
</dbReference>
<dbReference type="Pfam" id="PF13460">
    <property type="entry name" value="NAD_binding_10"/>
    <property type="match status" value="1"/>
</dbReference>
<organism evidence="2 3">
    <name type="scientific">Bifidobacterium choloepi</name>
    <dbReference type="NCBI Taxonomy" id="2614131"/>
    <lineage>
        <taxon>Bacteria</taxon>
        <taxon>Bacillati</taxon>
        <taxon>Actinomycetota</taxon>
        <taxon>Actinomycetes</taxon>
        <taxon>Bifidobacteriales</taxon>
        <taxon>Bifidobacteriaceae</taxon>
        <taxon>Bifidobacterium</taxon>
    </lineage>
</organism>
<dbReference type="PANTHER" id="PTHR15020:SF50">
    <property type="entry name" value="UPF0659 PROTEIN YMR090W"/>
    <property type="match status" value="1"/>
</dbReference>
<evidence type="ECO:0000259" key="1">
    <source>
        <dbReference type="Pfam" id="PF13460"/>
    </source>
</evidence>
<gene>
    <name evidence="2" type="ORF">F6S87_05605</name>
</gene>
<dbReference type="Proteomes" id="UP000469292">
    <property type="component" value="Unassembled WGS sequence"/>
</dbReference>
<feature type="domain" description="NAD(P)-binding" evidence="1">
    <location>
        <begin position="17"/>
        <end position="189"/>
    </location>
</feature>
<dbReference type="EMBL" id="VYSG01000002">
    <property type="protein sequence ID" value="NEG70072.1"/>
    <property type="molecule type" value="Genomic_DNA"/>
</dbReference>
<sequence length="201" mass="21970">MKVAILGSGMKLVQLAEPLLLAKGAEIVLVTGEPHKVDRDIRENERVTIVEGDKKDIETVNAALKLGVDKVWADLGGDDIKEMAQVLVKSMDANGVKRLLWTSTLSKYSKAPDEFAVWNDKDLGKILVDHAEAAKVVRESDLDYTIIQPVWVNEEDSVEYELSTSAAPSDETEVSVPSVATIVTDILTNDSHKGETLTITK</sequence>
<evidence type="ECO:0000313" key="2">
    <source>
        <dbReference type="EMBL" id="NEG70072.1"/>
    </source>
</evidence>
<dbReference type="Gene3D" id="3.40.50.720">
    <property type="entry name" value="NAD(P)-binding Rossmann-like Domain"/>
    <property type="match status" value="1"/>
</dbReference>
<dbReference type="InterPro" id="IPR016040">
    <property type="entry name" value="NAD(P)-bd_dom"/>
</dbReference>
<proteinExistence type="predicted"/>
<dbReference type="InterPro" id="IPR036291">
    <property type="entry name" value="NAD(P)-bd_dom_sf"/>
</dbReference>
<name>A0A6I5NMX0_9BIFI</name>
<keyword evidence="3" id="KW-1185">Reference proteome</keyword>
<protein>
    <submittedName>
        <fullName evidence="2">NAD(P)H-binding protein</fullName>
    </submittedName>
</protein>
<comment type="caution">
    <text evidence="2">The sequence shown here is derived from an EMBL/GenBank/DDBJ whole genome shotgun (WGS) entry which is preliminary data.</text>
</comment>
<dbReference type="AlphaFoldDB" id="A0A6I5NMX0"/>
<dbReference type="PANTHER" id="PTHR15020">
    <property type="entry name" value="FLAVIN REDUCTASE-RELATED"/>
    <property type="match status" value="1"/>
</dbReference>
<evidence type="ECO:0000313" key="3">
    <source>
        <dbReference type="Proteomes" id="UP000469292"/>
    </source>
</evidence>
<accession>A0A6I5NMX0</accession>
<dbReference type="RefSeq" id="WP_163227674.1">
    <property type="nucleotide sequence ID" value="NZ_VYSG01000002.1"/>
</dbReference>
<reference evidence="2 3" key="1">
    <citation type="submission" date="2019-09" db="EMBL/GenBank/DDBJ databases">
        <title>Phylogenetic characterization of a novel taxon of the genus Bifidobacterium: Bifidobacterium choloepi sp. nov.</title>
        <authorList>
            <person name="Modesto M."/>
            <person name="Satti M."/>
        </authorList>
    </citation>
    <scope>NUCLEOTIDE SEQUENCE [LARGE SCALE GENOMIC DNA]</scope>
    <source>
        <strain evidence="2 3">BRDM6</strain>
    </source>
</reference>